<dbReference type="GO" id="GO:0016829">
    <property type="term" value="F:lyase activity"/>
    <property type="evidence" value="ECO:0007669"/>
    <property type="project" value="UniProtKB-KW"/>
</dbReference>
<sequence length="161" mass="17902">MKHTLRAFALGLLTATSLLAFAYSQQGVNEAKATDPSKAEAKALLEEKGYVVVTENKWTKLNEASSGKETNSNTQKEQAEKEATKNTASEPSNVKAYKLSIQEGMVPEDISQALAENNIIEDAEAFRQYLTENEFSRYIQIGEYTVVNQMSFLEIAKIITR</sequence>
<dbReference type="AlphaFoldDB" id="A0A0A2UZJ2"/>
<name>A0A0A2UZJ2_9BACI</name>
<dbReference type="EMBL" id="AVBG01000004">
    <property type="protein sequence ID" value="KGP91966.1"/>
    <property type="molecule type" value="Genomic_DNA"/>
</dbReference>
<feature type="signal peptide" evidence="2">
    <location>
        <begin position="1"/>
        <end position="22"/>
    </location>
</feature>
<comment type="caution">
    <text evidence="3">The sequence shown here is derived from an EMBL/GenBank/DDBJ whole genome shotgun (WGS) entry which is preliminary data.</text>
</comment>
<proteinExistence type="predicted"/>
<feature type="compositionally biased region" description="Polar residues" evidence="1">
    <location>
        <begin position="62"/>
        <end position="76"/>
    </location>
</feature>
<dbReference type="RefSeq" id="WP_052114953.1">
    <property type="nucleotide sequence ID" value="NZ_AVBG01000004.1"/>
</dbReference>
<feature type="region of interest" description="Disordered" evidence="1">
    <location>
        <begin position="62"/>
        <end position="91"/>
    </location>
</feature>
<evidence type="ECO:0000256" key="2">
    <source>
        <dbReference type="SAM" id="SignalP"/>
    </source>
</evidence>
<keyword evidence="2" id="KW-0732">Signal</keyword>
<evidence type="ECO:0000256" key="1">
    <source>
        <dbReference type="SAM" id="MobiDB-lite"/>
    </source>
</evidence>
<dbReference type="eggNOG" id="COG1559">
    <property type="taxonomic scope" value="Bacteria"/>
</dbReference>
<feature type="chain" id="PRO_5039288469" evidence="2">
    <location>
        <begin position="23"/>
        <end position="161"/>
    </location>
</feature>
<evidence type="ECO:0000313" key="3">
    <source>
        <dbReference type="EMBL" id="KGP91966.1"/>
    </source>
</evidence>
<protein>
    <submittedName>
        <fullName evidence="3">Aminodeoxychorismate lyase</fullName>
    </submittedName>
</protein>
<accession>A0A0A2UZJ2</accession>
<organism evidence="3 4">
    <name type="scientific">Pontibacillus chungwhensis BH030062</name>
    <dbReference type="NCBI Taxonomy" id="1385513"/>
    <lineage>
        <taxon>Bacteria</taxon>
        <taxon>Bacillati</taxon>
        <taxon>Bacillota</taxon>
        <taxon>Bacilli</taxon>
        <taxon>Bacillales</taxon>
        <taxon>Bacillaceae</taxon>
        <taxon>Pontibacillus</taxon>
    </lineage>
</organism>
<keyword evidence="4" id="KW-1185">Reference proteome</keyword>
<keyword evidence="3" id="KW-0456">Lyase</keyword>
<dbReference type="STRING" id="1385513.N780_16650"/>
<evidence type="ECO:0000313" key="4">
    <source>
        <dbReference type="Proteomes" id="UP000030153"/>
    </source>
</evidence>
<dbReference type="Gene3D" id="3.30.1490.480">
    <property type="entry name" value="Endolytic murein transglycosylase"/>
    <property type="match status" value="1"/>
</dbReference>
<dbReference type="Proteomes" id="UP000030153">
    <property type="component" value="Unassembled WGS sequence"/>
</dbReference>
<reference evidence="3 4" key="1">
    <citation type="submission" date="2013-08" db="EMBL/GenBank/DDBJ databases">
        <title>Genome of Pontibacillus chungwhensis.</title>
        <authorList>
            <person name="Wang Q."/>
            <person name="Wang G."/>
        </authorList>
    </citation>
    <scope>NUCLEOTIDE SEQUENCE [LARGE SCALE GENOMIC DNA]</scope>
    <source>
        <strain evidence="3 4">BH030062</strain>
    </source>
</reference>
<gene>
    <name evidence="3" type="ORF">N780_16650</name>
</gene>